<evidence type="ECO:0000313" key="2">
    <source>
        <dbReference type="Proteomes" id="UP001186974"/>
    </source>
</evidence>
<keyword evidence="2" id="KW-1185">Reference proteome</keyword>
<gene>
    <name evidence="1" type="ORF">LTS18_006982</name>
</gene>
<feature type="non-terminal residue" evidence="1">
    <location>
        <position position="1"/>
    </location>
</feature>
<evidence type="ECO:0000313" key="1">
    <source>
        <dbReference type="EMBL" id="KAK3078649.1"/>
    </source>
</evidence>
<proteinExistence type="predicted"/>
<dbReference type="Proteomes" id="UP001186974">
    <property type="component" value="Unassembled WGS sequence"/>
</dbReference>
<accession>A0ACC3DPK2</accession>
<sequence>SMKMKSVPQTLCWAFQRPKSLIFEDIKQYLCKPPPLKIKSVIGVLVEKAPPIFYAVQRNCAQSTRLLLNNGADLNATAEVVRALLAYGAKLRSVPQYTWKDYIATIDSNAALPEEDVPEAEWCAGIYRKKLAATLTCSQRYFLNKASRREQPTIRQMQIAREQKMTALLEVPYHLIGQEYAPSRYSEK</sequence>
<dbReference type="EMBL" id="JAWDJW010001720">
    <property type="protein sequence ID" value="KAK3078649.1"/>
    <property type="molecule type" value="Genomic_DNA"/>
</dbReference>
<organism evidence="1 2">
    <name type="scientific">Coniosporium uncinatum</name>
    <dbReference type="NCBI Taxonomy" id="93489"/>
    <lineage>
        <taxon>Eukaryota</taxon>
        <taxon>Fungi</taxon>
        <taxon>Dikarya</taxon>
        <taxon>Ascomycota</taxon>
        <taxon>Pezizomycotina</taxon>
        <taxon>Dothideomycetes</taxon>
        <taxon>Dothideomycetes incertae sedis</taxon>
        <taxon>Coniosporium</taxon>
    </lineage>
</organism>
<protein>
    <submittedName>
        <fullName evidence="1">Uncharacterized protein</fullName>
    </submittedName>
</protein>
<comment type="caution">
    <text evidence="1">The sequence shown here is derived from an EMBL/GenBank/DDBJ whole genome shotgun (WGS) entry which is preliminary data.</text>
</comment>
<name>A0ACC3DPK2_9PEZI</name>
<reference evidence="1" key="1">
    <citation type="submission" date="2024-09" db="EMBL/GenBank/DDBJ databases">
        <title>Black Yeasts Isolated from many extreme environments.</title>
        <authorList>
            <person name="Coleine C."/>
            <person name="Stajich J.E."/>
            <person name="Selbmann L."/>
        </authorList>
    </citation>
    <scope>NUCLEOTIDE SEQUENCE</scope>
    <source>
        <strain evidence="1">CCFEE 5737</strain>
    </source>
</reference>